<keyword evidence="2" id="KW-1185">Reference proteome</keyword>
<dbReference type="EMBL" id="MU394285">
    <property type="protein sequence ID" value="KAI6091739.1"/>
    <property type="molecule type" value="Genomic_DNA"/>
</dbReference>
<reference evidence="1 2" key="1">
    <citation type="journal article" date="2022" name="New Phytol.">
        <title>Ecological generalism drives hyperdiversity of secondary metabolite gene clusters in xylarialean endophytes.</title>
        <authorList>
            <person name="Franco M.E.E."/>
            <person name="Wisecaver J.H."/>
            <person name="Arnold A.E."/>
            <person name="Ju Y.M."/>
            <person name="Slot J.C."/>
            <person name="Ahrendt S."/>
            <person name="Moore L.P."/>
            <person name="Eastman K.E."/>
            <person name="Scott K."/>
            <person name="Konkel Z."/>
            <person name="Mondo S.J."/>
            <person name="Kuo A."/>
            <person name="Hayes R.D."/>
            <person name="Haridas S."/>
            <person name="Andreopoulos B."/>
            <person name="Riley R."/>
            <person name="LaButti K."/>
            <person name="Pangilinan J."/>
            <person name="Lipzen A."/>
            <person name="Amirebrahimi M."/>
            <person name="Yan J."/>
            <person name="Adam C."/>
            <person name="Keymanesh K."/>
            <person name="Ng V."/>
            <person name="Louie K."/>
            <person name="Northen T."/>
            <person name="Drula E."/>
            <person name="Henrissat B."/>
            <person name="Hsieh H.M."/>
            <person name="Youens-Clark K."/>
            <person name="Lutzoni F."/>
            <person name="Miadlikowska J."/>
            <person name="Eastwood D.C."/>
            <person name="Hamelin R.C."/>
            <person name="Grigoriev I.V."/>
            <person name="U'Ren J.M."/>
        </authorList>
    </citation>
    <scope>NUCLEOTIDE SEQUENCE [LARGE SCALE GENOMIC DNA]</scope>
    <source>
        <strain evidence="1 2">ER1909</strain>
    </source>
</reference>
<comment type="caution">
    <text evidence="1">The sequence shown here is derived from an EMBL/GenBank/DDBJ whole genome shotgun (WGS) entry which is preliminary data.</text>
</comment>
<dbReference type="Proteomes" id="UP001497680">
    <property type="component" value="Unassembled WGS sequence"/>
</dbReference>
<sequence>MTSNITSGFNDGMYPYWYGCQAVLLDTTPFEKWFDEAEANTAIIATMSEALPLSVDGLKGFRSVIEASRTTDAALERKNSLAKAKEEFDEFLALRKRVTRSVFSNRNLWYYYADNSKEVDELRLIATQSEQELIFPDKTKASSKGPVCDETGWTDAAERAARITTNLVQTHYEIWNHDGAGAAMVKHLDAAAKHVKHASSSEFLVTATLARVSAKPDLWDARSEQHSLGSLERKLVWAQRSTQELLNGLRWAQDHVTEIPDDIRSPKHRAREWTVRMQRLIRNWEILIQNSHQGMLFFLRRNELKVAGKDGLATVDFNQSWADWKARNCGGTSCYDEDGIVHRTLKRAGVSYLPLARRAGDENKWCNHQRPKEKPFVWQGVYEDACCRETDLIDFLKYGPISAIYKPRLIDEL</sequence>
<gene>
    <name evidence="1" type="ORF">F4821DRAFT_225470</name>
</gene>
<accession>A0ACC0DGE7</accession>
<evidence type="ECO:0000313" key="1">
    <source>
        <dbReference type="EMBL" id="KAI6091739.1"/>
    </source>
</evidence>
<protein>
    <submittedName>
        <fullName evidence="1">Uncharacterized protein</fullName>
    </submittedName>
</protein>
<proteinExistence type="predicted"/>
<name>A0ACC0DGE7_9PEZI</name>
<organism evidence="1 2">
    <name type="scientific">Hypoxylon rubiginosum</name>
    <dbReference type="NCBI Taxonomy" id="110542"/>
    <lineage>
        <taxon>Eukaryota</taxon>
        <taxon>Fungi</taxon>
        <taxon>Dikarya</taxon>
        <taxon>Ascomycota</taxon>
        <taxon>Pezizomycotina</taxon>
        <taxon>Sordariomycetes</taxon>
        <taxon>Xylariomycetidae</taxon>
        <taxon>Xylariales</taxon>
        <taxon>Hypoxylaceae</taxon>
        <taxon>Hypoxylon</taxon>
    </lineage>
</organism>
<evidence type="ECO:0000313" key="2">
    <source>
        <dbReference type="Proteomes" id="UP001497680"/>
    </source>
</evidence>